<reference evidence="2 3" key="1">
    <citation type="submission" date="2014-04" db="EMBL/GenBank/DDBJ databases">
        <authorList>
            <consortium name="DOE Joint Genome Institute"/>
            <person name="Kuo A."/>
            <person name="Martino E."/>
            <person name="Perotto S."/>
            <person name="Kohler A."/>
            <person name="Nagy L.G."/>
            <person name="Floudas D."/>
            <person name="Copeland A."/>
            <person name="Barry K.W."/>
            <person name="Cichocki N."/>
            <person name="Veneault-Fourrey C."/>
            <person name="LaButti K."/>
            <person name="Lindquist E.A."/>
            <person name="Lipzen A."/>
            <person name="Lundell T."/>
            <person name="Morin E."/>
            <person name="Murat C."/>
            <person name="Sun H."/>
            <person name="Tunlid A."/>
            <person name="Henrissat B."/>
            <person name="Grigoriev I.V."/>
            <person name="Hibbett D.S."/>
            <person name="Martin F."/>
            <person name="Nordberg H.P."/>
            <person name="Cantor M.N."/>
            <person name="Hua S.X."/>
        </authorList>
    </citation>
    <scope>NUCLEOTIDE SEQUENCE [LARGE SCALE GENOMIC DNA]</scope>
    <source>
        <strain evidence="2 3">Zn</strain>
    </source>
</reference>
<sequence>MQEDDVTAVEIGIDSDDEVLVPVRKGPTRPVQIDSSDKSVGTPEDEVTGAVIVIDSDDEVSAPTGKAPTRAVAMDSSDESDGDADYIPSSKEVSSDKEEGSSAVEAETSDTKNMEACQPTAGKRITPCPRKRNVRELRVGAPSHTDDRIVRYISTPTKGLTIQSEPDIEDRVPDTRRAAENATHDTDKDPERTAPSLAPFMFR</sequence>
<dbReference type="HOGENOM" id="CLU_1349304_0_0_1"/>
<organism evidence="2 3">
    <name type="scientific">Oidiodendron maius (strain Zn)</name>
    <dbReference type="NCBI Taxonomy" id="913774"/>
    <lineage>
        <taxon>Eukaryota</taxon>
        <taxon>Fungi</taxon>
        <taxon>Dikarya</taxon>
        <taxon>Ascomycota</taxon>
        <taxon>Pezizomycotina</taxon>
        <taxon>Leotiomycetes</taxon>
        <taxon>Leotiomycetes incertae sedis</taxon>
        <taxon>Myxotrichaceae</taxon>
        <taxon>Oidiodendron</taxon>
    </lineage>
</organism>
<reference evidence="3" key="2">
    <citation type="submission" date="2015-01" db="EMBL/GenBank/DDBJ databases">
        <title>Evolutionary Origins and Diversification of the Mycorrhizal Mutualists.</title>
        <authorList>
            <consortium name="DOE Joint Genome Institute"/>
            <consortium name="Mycorrhizal Genomics Consortium"/>
            <person name="Kohler A."/>
            <person name="Kuo A."/>
            <person name="Nagy L.G."/>
            <person name="Floudas D."/>
            <person name="Copeland A."/>
            <person name="Barry K.W."/>
            <person name="Cichocki N."/>
            <person name="Veneault-Fourrey C."/>
            <person name="LaButti K."/>
            <person name="Lindquist E.A."/>
            <person name="Lipzen A."/>
            <person name="Lundell T."/>
            <person name="Morin E."/>
            <person name="Murat C."/>
            <person name="Riley R."/>
            <person name="Ohm R."/>
            <person name="Sun H."/>
            <person name="Tunlid A."/>
            <person name="Henrissat B."/>
            <person name="Grigoriev I.V."/>
            <person name="Hibbett D.S."/>
            <person name="Martin F."/>
        </authorList>
    </citation>
    <scope>NUCLEOTIDE SEQUENCE [LARGE SCALE GENOMIC DNA]</scope>
    <source>
        <strain evidence="3">Zn</strain>
    </source>
</reference>
<feature type="region of interest" description="Disordered" evidence="1">
    <location>
        <begin position="156"/>
        <end position="203"/>
    </location>
</feature>
<feature type="compositionally biased region" description="Basic and acidic residues" evidence="1">
    <location>
        <begin position="169"/>
        <end position="192"/>
    </location>
</feature>
<dbReference type="EMBL" id="KN832927">
    <property type="protein sequence ID" value="KIM92510.1"/>
    <property type="molecule type" value="Genomic_DNA"/>
</dbReference>
<evidence type="ECO:0000256" key="1">
    <source>
        <dbReference type="SAM" id="MobiDB-lite"/>
    </source>
</evidence>
<evidence type="ECO:0000313" key="3">
    <source>
        <dbReference type="Proteomes" id="UP000054321"/>
    </source>
</evidence>
<name>A0A0C3G8G0_OIDMZ</name>
<evidence type="ECO:0000313" key="2">
    <source>
        <dbReference type="EMBL" id="KIM92510.1"/>
    </source>
</evidence>
<gene>
    <name evidence="2" type="ORF">OIDMADRAFT_36540</name>
</gene>
<keyword evidence="3" id="KW-1185">Reference proteome</keyword>
<proteinExistence type="predicted"/>
<dbReference type="Proteomes" id="UP000054321">
    <property type="component" value="Unassembled WGS sequence"/>
</dbReference>
<dbReference type="AlphaFoldDB" id="A0A0C3G8G0"/>
<protein>
    <submittedName>
        <fullName evidence="2">Uncharacterized protein</fullName>
    </submittedName>
</protein>
<dbReference type="InParanoid" id="A0A0C3G8G0"/>
<accession>A0A0C3G8G0</accession>
<feature type="region of interest" description="Disordered" evidence="1">
    <location>
        <begin position="20"/>
        <end position="142"/>
    </location>
</feature>